<feature type="domain" description="Activator of Hsp90 ATPase homologue 1/2-like C-terminal" evidence="2">
    <location>
        <begin position="22"/>
        <end position="131"/>
    </location>
</feature>
<dbReference type="RefSeq" id="WP_306067792.1">
    <property type="nucleotide sequence ID" value="NZ_JAROCA020000002.1"/>
</dbReference>
<comment type="similarity">
    <text evidence="1">Belongs to the AHA1 family.</text>
</comment>
<sequence length="159" mass="18502">MIAKLEKEKNVLTAIYKRFLRHSPADVWAYLTDNNKLQQWFPELEIQALKNGGEIRFDFGDGNFERMEITEMIPQKVLAFTWDKNLVRFELATDNSGCMLVFKEYLHEITEHTAKDLAGWHVCLDVIEALLDGRSVGDRTAIWQTCYPTYQQLLQDAQS</sequence>
<accession>A0ABU5CK94</accession>
<dbReference type="Gene3D" id="3.30.530.20">
    <property type="match status" value="1"/>
</dbReference>
<dbReference type="EMBL" id="JAROCA020000002">
    <property type="protein sequence ID" value="MDY0406774.1"/>
    <property type="molecule type" value="Genomic_DNA"/>
</dbReference>
<name>A0ABU5CK94_9BACI</name>
<reference evidence="3 4" key="1">
    <citation type="submission" date="2023-10" db="EMBL/GenBank/DDBJ databases">
        <title>179-bfca-hs.</title>
        <authorList>
            <person name="Miliotis G."/>
            <person name="Sengupta P."/>
            <person name="Hameed A."/>
            <person name="Chuvochina M."/>
            <person name="Mcdonagh F."/>
            <person name="Simpson A.C."/>
            <person name="Singh N.K."/>
            <person name="Rekha P.D."/>
            <person name="Raman K."/>
            <person name="Hugenholtz P."/>
            <person name="Venkateswaran K."/>
        </authorList>
    </citation>
    <scope>NUCLEOTIDE SEQUENCE [LARGE SCALE GENOMIC DNA]</scope>
    <source>
        <strain evidence="3 4">179-BFC-A-HS</strain>
    </source>
</reference>
<evidence type="ECO:0000313" key="3">
    <source>
        <dbReference type="EMBL" id="MDY0406774.1"/>
    </source>
</evidence>
<dbReference type="InterPro" id="IPR023393">
    <property type="entry name" value="START-like_dom_sf"/>
</dbReference>
<evidence type="ECO:0000256" key="1">
    <source>
        <dbReference type="ARBA" id="ARBA00006817"/>
    </source>
</evidence>
<protein>
    <submittedName>
        <fullName evidence="3">SRPBCC family protein</fullName>
    </submittedName>
</protein>
<dbReference type="InterPro" id="IPR013538">
    <property type="entry name" value="ASHA1/2-like_C"/>
</dbReference>
<dbReference type="Pfam" id="PF08327">
    <property type="entry name" value="AHSA1"/>
    <property type="match status" value="1"/>
</dbReference>
<gene>
    <name evidence="3" type="ORF">P5G51_016675</name>
</gene>
<evidence type="ECO:0000259" key="2">
    <source>
        <dbReference type="Pfam" id="PF08327"/>
    </source>
</evidence>
<evidence type="ECO:0000313" key="4">
    <source>
        <dbReference type="Proteomes" id="UP001228376"/>
    </source>
</evidence>
<proteinExistence type="inferred from homology"/>
<dbReference type="CDD" id="cd08899">
    <property type="entry name" value="SRPBCC_CalC_Aha1-like_6"/>
    <property type="match status" value="1"/>
</dbReference>
<comment type="caution">
    <text evidence="3">The sequence shown here is derived from an EMBL/GenBank/DDBJ whole genome shotgun (WGS) entry which is preliminary data.</text>
</comment>
<dbReference type="SUPFAM" id="SSF55961">
    <property type="entry name" value="Bet v1-like"/>
    <property type="match status" value="1"/>
</dbReference>
<keyword evidence="4" id="KW-1185">Reference proteome</keyword>
<organism evidence="3 4">
    <name type="scientific">Tigheibacillus jepli</name>
    <dbReference type="NCBI Taxonomy" id="3035914"/>
    <lineage>
        <taxon>Bacteria</taxon>
        <taxon>Bacillati</taxon>
        <taxon>Bacillota</taxon>
        <taxon>Bacilli</taxon>
        <taxon>Bacillales</taxon>
        <taxon>Bacillaceae</taxon>
        <taxon>Tigheibacillus</taxon>
    </lineage>
</organism>
<dbReference type="Proteomes" id="UP001228376">
    <property type="component" value="Unassembled WGS sequence"/>
</dbReference>